<keyword evidence="2" id="KW-1133">Transmembrane helix</keyword>
<feature type="transmembrane region" description="Helical" evidence="2">
    <location>
        <begin position="235"/>
        <end position="252"/>
    </location>
</feature>
<feature type="transmembrane region" description="Helical" evidence="2">
    <location>
        <begin position="6"/>
        <end position="24"/>
    </location>
</feature>
<feature type="transmembrane region" description="Helical" evidence="2">
    <location>
        <begin position="169"/>
        <end position="187"/>
    </location>
</feature>
<feature type="transmembrane region" description="Helical" evidence="2">
    <location>
        <begin position="89"/>
        <end position="107"/>
    </location>
</feature>
<feature type="transmembrane region" description="Helical" evidence="2">
    <location>
        <begin position="354"/>
        <end position="371"/>
    </location>
</feature>
<comment type="caution">
    <text evidence="3">The sequence shown here is derived from an EMBL/GenBank/DDBJ whole genome shotgun (WGS) entry which is preliminary data.</text>
</comment>
<evidence type="ECO:0008006" key="5">
    <source>
        <dbReference type="Google" id="ProtNLM"/>
    </source>
</evidence>
<dbReference type="Proteomes" id="UP000309033">
    <property type="component" value="Unassembled WGS sequence"/>
</dbReference>
<sequence length="424" mass="45934">MTPVEYIVVIAAAVLLVVVVHAGLKPRVAWRVLPVLLAAFAVRLAVHVLLMRSGLGYGGDNYSYEARALGIVELWHRNGVHYVTSDELGSVYGVAVPCHVFALVMYLCGGKAPLACTAVVASLGCGLCVVLYRFARLLGADERAAFRLLVLTAFLPGFLLHTSDMFKDGFNAFLVVTCLGLAVSNLRRFDPLKVAALGPLLWALWNVRPYMVFMCSLPLLAGAVRVKHALSGRSLVIFAVVLIPVLVLLQGFDQGLDQDGGPLGTMQAQLDRGQSQHTRLANAEGGSGVVFDDGGNAWSDLGPKLAYTLLSPFPWASGSMALQLGKIDTLLWYWLLFCAAQGARHLWRHDRRTLLILMLFLVPASIAYATTMSNIGLIFRQRIPIVMVTSLLSAIAWSRTRPYAGPPEERATDPEAPGSLIRGT</sequence>
<keyword evidence="2" id="KW-0812">Transmembrane</keyword>
<feature type="transmembrane region" description="Helical" evidence="2">
    <location>
        <begin position="330"/>
        <end position="347"/>
    </location>
</feature>
<proteinExistence type="predicted"/>
<evidence type="ECO:0000256" key="2">
    <source>
        <dbReference type="SAM" id="Phobius"/>
    </source>
</evidence>
<feature type="transmembrane region" description="Helical" evidence="2">
    <location>
        <begin position="114"/>
        <end position="132"/>
    </location>
</feature>
<dbReference type="AlphaFoldDB" id="A0A5R8Z2I3"/>
<gene>
    <name evidence="3" type="ORF">FED44_16005</name>
</gene>
<feature type="transmembrane region" description="Helical" evidence="2">
    <location>
        <begin position="31"/>
        <end position="50"/>
    </location>
</feature>
<evidence type="ECO:0000313" key="4">
    <source>
        <dbReference type="Proteomes" id="UP000309033"/>
    </source>
</evidence>
<evidence type="ECO:0000256" key="1">
    <source>
        <dbReference type="SAM" id="MobiDB-lite"/>
    </source>
</evidence>
<protein>
    <recommendedName>
        <fullName evidence="5">Glycosyltransferase RgtA/B/C/D-like domain-containing protein</fullName>
    </recommendedName>
</protein>
<keyword evidence="2" id="KW-0472">Membrane</keyword>
<keyword evidence="4" id="KW-1185">Reference proteome</keyword>
<name>A0A5R8Z2I3_9ACTN</name>
<evidence type="ECO:0000313" key="3">
    <source>
        <dbReference type="EMBL" id="TLP59774.1"/>
    </source>
</evidence>
<feature type="transmembrane region" description="Helical" evidence="2">
    <location>
        <begin position="207"/>
        <end position="226"/>
    </location>
</feature>
<feature type="region of interest" description="Disordered" evidence="1">
    <location>
        <begin position="404"/>
        <end position="424"/>
    </location>
</feature>
<dbReference type="OrthoDB" id="3542255at2"/>
<organism evidence="3 4">
    <name type="scientific">Microbispora triticiradicis</name>
    <dbReference type="NCBI Taxonomy" id="2200763"/>
    <lineage>
        <taxon>Bacteria</taxon>
        <taxon>Bacillati</taxon>
        <taxon>Actinomycetota</taxon>
        <taxon>Actinomycetes</taxon>
        <taxon>Streptosporangiales</taxon>
        <taxon>Streptosporangiaceae</taxon>
        <taxon>Microbispora</taxon>
    </lineage>
</organism>
<feature type="transmembrane region" description="Helical" evidence="2">
    <location>
        <begin position="144"/>
        <end position="162"/>
    </location>
</feature>
<dbReference type="EMBL" id="VANP01000005">
    <property type="protein sequence ID" value="TLP59774.1"/>
    <property type="molecule type" value="Genomic_DNA"/>
</dbReference>
<accession>A0A5R8Z2I3</accession>
<reference evidence="3" key="1">
    <citation type="submission" date="2019-05" db="EMBL/GenBank/DDBJ databases">
        <title>Isolation, diversity and antifungal activity of Actinobacteria from wheat.</title>
        <authorList>
            <person name="Yu B."/>
        </authorList>
    </citation>
    <scope>NUCLEOTIDE SEQUENCE [LARGE SCALE GENOMIC DNA]</scope>
    <source>
        <strain evidence="3">NEAU-HEGS1-5</strain>
    </source>
</reference>